<dbReference type="InterPro" id="IPR051059">
    <property type="entry name" value="VerF-like"/>
</dbReference>
<evidence type="ECO:0000256" key="6">
    <source>
        <dbReference type="ARBA" id="ARBA00023242"/>
    </source>
</evidence>
<evidence type="ECO:0000313" key="9">
    <source>
        <dbReference type="EMBL" id="OJJ40044.1"/>
    </source>
</evidence>
<dbReference type="InterPro" id="IPR036236">
    <property type="entry name" value="Znf_C2H2_sf"/>
</dbReference>
<dbReference type="Gene3D" id="3.30.160.60">
    <property type="entry name" value="Classic Zinc Finger"/>
    <property type="match status" value="1"/>
</dbReference>
<evidence type="ECO:0000256" key="1">
    <source>
        <dbReference type="ARBA" id="ARBA00004123"/>
    </source>
</evidence>
<dbReference type="STRING" id="1073089.A0A1L9RYU5"/>
<dbReference type="GO" id="GO:0000978">
    <property type="term" value="F:RNA polymerase II cis-regulatory region sequence-specific DNA binding"/>
    <property type="evidence" value="ECO:0007669"/>
    <property type="project" value="InterPro"/>
</dbReference>
<dbReference type="SUPFAM" id="SSF57667">
    <property type="entry name" value="beta-beta-alpha zinc fingers"/>
    <property type="match status" value="1"/>
</dbReference>
<dbReference type="PANTHER" id="PTHR40626:SF3">
    <property type="entry name" value="TRANSCRIPTION FACTOR WITH C2H2 AND ZN(2)-CYS(6) DNA BINDING DOMAIN (EUROFUNG)-RELATED"/>
    <property type="match status" value="1"/>
</dbReference>
<dbReference type="GO" id="GO:0006351">
    <property type="term" value="P:DNA-templated transcription"/>
    <property type="evidence" value="ECO:0007669"/>
    <property type="project" value="InterPro"/>
</dbReference>
<dbReference type="CDD" id="cd12148">
    <property type="entry name" value="fungal_TF_MHR"/>
    <property type="match status" value="1"/>
</dbReference>
<dbReference type="OrthoDB" id="654211at2759"/>
<dbReference type="SMART" id="SM00355">
    <property type="entry name" value="ZnF_C2H2"/>
    <property type="match status" value="2"/>
</dbReference>
<keyword evidence="10" id="KW-1185">Reference proteome</keyword>
<dbReference type="GeneID" id="63745791"/>
<keyword evidence="4 7" id="KW-0863">Zinc-finger</keyword>
<organism evidence="9 10">
    <name type="scientific">Aspergillus wentii DTO 134E9</name>
    <dbReference type="NCBI Taxonomy" id="1073089"/>
    <lineage>
        <taxon>Eukaryota</taxon>
        <taxon>Fungi</taxon>
        <taxon>Dikarya</taxon>
        <taxon>Ascomycota</taxon>
        <taxon>Pezizomycotina</taxon>
        <taxon>Eurotiomycetes</taxon>
        <taxon>Eurotiomycetidae</taxon>
        <taxon>Eurotiales</taxon>
        <taxon>Aspergillaceae</taxon>
        <taxon>Aspergillus</taxon>
        <taxon>Aspergillus subgen. Cremei</taxon>
    </lineage>
</organism>
<protein>
    <recommendedName>
        <fullName evidence="8">C2H2-type domain-containing protein</fullName>
    </recommendedName>
</protein>
<evidence type="ECO:0000256" key="2">
    <source>
        <dbReference type="ARBA" id="ARBA00022723"/>
    </source>
</evidence>
<evidence type="ECO:0000259" key="8">
    <source>
        <dbReference type="PROSITE" id="PS50157"/>
    </source>
</evidence>
<evidence type="ECO:0000313" key="10">
    <source>
        <dbReference type="Proteomes" id="UP000184383"/>
    </source>
</evidence>
<keyword evidence="3" id="KW-0677">Repeat</keyword>
<dbReference type="Pfam" id="PF04082">
    <property type="entry name" value="Fungal_trans"/>
    <property type="match status" value="1"/>
</dbReference>
<gene>
    <name evidence="9" type="ORF">ASPWEDRAFT_166131</name>
</gene>
<dbReference type="PROSITE" id="PS50157">
    <property type="entry name" value="ZINC_FINGER_C2H2_2"/>
    <property type="match status" value="2"/>
</dbReference>
<keyword evidence="5" id="KW-0862">Zinc</keyword>
<evidence type="ECO:0000256" key="4">
    <source>
        <dbReference type="ARBA" id="ARBA00022771"/>
    </source>
</evidence>
<dbReference type="Proteomes" id="UP000184383">
    <property type="component" value="Unassembled WGS sequence"/>
</dbReference>
<feature type="domain" description="C2H2-type" evidence="8">
    <location>
        <begin position="55"/>
        <end position="84"/>
    </location>
</feature>
<sequence length="630" mass="71260">MRYTADVDLPPADRRVFHFRPILTAMIVSTSGHPSLPRWSRLRNIDIASMPSPDLQCAQCAPPKKFRRREHLLRHLASHTNKGPFACMYCTSSFKNSDSLKRHLKICKSRLQSRDGCSTSHLLCPFPFSQPTGNNLATTDELPFMRRMAIGAGLAECFGSGRGPRRTSVTDQDFPDDLSVPVMIPSAEDDLKKLCPELADDLLQSSTADIWRSFTTNADSDALAQCVFVDPLEAVTTTIALTLQELVESQDTVTNSIVEIEWSTLMDGQCTRFFSPNNIRKFLDLFWSHWYPVFPIMHRVTFDIQNTPVPLLISMLLVGAQFSPDEDDRRACRIWLRTNEALVFDDPCFRDAVDGFTPLQTDSACSMQLLQHVQAALLMCVCQSWEGRPESKLRIRHYRYGDIVAVARYLHPASASHKNLDPDPSSFNWCDFIETEETIRTLHFIFFLDSLFMIIHKTPPRMAMRELKMDLVCPEELFQAKSSEMCLRRLQAYREKSVSAGNSISVDAAVKQICSTDKSGLQSLAHLDKYNLFTLICAIHVSIHYLQASIVLPETLAPITNALDNWKHLWHTTNAAASRNARSINHGVEFWVLASALVQGLQNEDESAQDYDTPDMRSLPGLLQSFHLQE</sequence>
<evidence type="ECO:0000256" key="3">
    <source>
        <dbReference type="ARBA" id="ARBA00022737"/>
    </source>
</evidence>
<evidence type="ECO:0000256" key="5">
    <source>
        <dbReference type="ARBA" id="ARBA00022833"/>
    </source>
</evidence>
<dbReference type="VEuPathDB" id="FungiDB:ASPWEDRAFT_166131"/>
<reference evidence="10" key="1">
    <citation type="journal article" date="2017" name="Genome Biol.">
        <title>Comparative genomics reveals high biological diversity and specific adaptations in the industrially and medically important fungal genus Aspergillus.</title>
        <authorList>
            <person name="de Vries R.P."/>
            <person name="Riley R."/>
            <person name="Wiebenga A."/>
            <person name="Aguilar-Osorio G."/>
            <person name="Amillis S."/>
            <person name="Uchima C.A."/>
            <person name="Anderluh G."/>
            <person name="Asadollahi M."/>
            <person name="Askin M."/>
            <person name="Barry K."/>
            <person name="Battaglia E."/>
            <person name="Bayram O."/>
            <person name="Benocci T."/>
            <person name="Braus-Stromeyer S.A."/>
            <person name="Caldana C."/>
            <person name="Canovas D."/>
            <person name="Cerqueira G.C."/>
            <person name="Chen F."/>
            <person name="Chen W."/>
            <person name="Choi C."/>
            <person name="Clum A."/>
            <person name="Dos Santos R.A."/>
            <person name="Damasio A.R."/>
            <person name="Diallinas G."/>
            <person name="Emri T."/>
            <person name="Fekete E."/>
            <person name="Flipphi M."/>
            <person name="Freyberg S."/>
            <person name="Gallo A."/>
            <person name="Gournas C."/>
            <person name="Habgood R."/>
            <person name="Hainaut M."/>
            <person name="Harispe M.L."/>
            <person name="Henrissat B."/>
            <person name="Hilden K.S."/>
            <person name="Hope R."/>
            <person name="Hossain A."/>
            <person name="Karabika E."/>
            <person name="Karaffa L."/>
            <person name="Karanyi Z."/>
            <person name="Krasevec N."/>
            <person name="Kuo A."/>
            <person name="Kusch H."/>
            <person name="LaButti K."/>
            <person name="Lagendijk E.L."/>
            <person name="Lapidus A."/>
            <person name="Levasseur A."/>
            <person name="Lindquist E."/>
            <person name="Lipzen A."/>
            <person name="Logrieco A.F."/>
            <person name="MacCabe A."/>
            <person name="Maekelae M.R."/>
            <person name="Malavazi I."/>
            <person name="Melin P."/>
            <person name="Meyer V."/>
            <person name="Mielnichuk N."/>
            <person name="Miskei M."/>
            <person name="Molnar A.P."/>
            <person name="Mule G."/>
            <person name="Ngan C.Y."/>
            <person name="Orejas M."/>
            <person name="Orosz E."/>
            <person name="Ouedraogo J.P."/>
            <person name="Overkamp K.M."/>
            <person name="Park H.-S."/>
            <person name="Perrone G."/>
            <person name="Piumi F."/>
            <person name="Punt P.J."/>
            <person name="Ram A.F."/>
            <person name="Ramon A."/>
            <person name="Rauscher S."/>
            <person name="Record E."/>
            <person name="Riano-Pachon D.M."/>
            <person name="Robert V."/>
            <person name="Roehrig J."/>
            <person name="Ruller R."/>
            <person name="Salamov A."/>
            <person name="Salih N.S."/>
            <person name="Samson R.A."/>
            <person name="Sandor E."/>
            <person name="Sanguinetti M."/>
            <person name="Schuetze T."/>
            <person name="Sepcic K."/>
            <person name="Shelest E."/>
            <person name="Sherlock G."/>
            <person name="Sophianopoulou V."/>
            <person name="Squina F.M."/>
            <person name="Sun H."/>
            <person name="Susca A."/>
            <person name="Todd R.B."/>
            <person name="Tsang A."/>
            <person name="Unkles S.E."/>
            <person name="van de Wiele N."/>
            <person name="van Rossen-Uffink D."/>
            <person name="Oliveira J.V."/>
            <person name="Vesth T.C."/>
            <person name="Visser J."/>
            <person name="Yu J.-H."/>
            <person name="Zhou M."/>
            <person name="Andersen M.R."/>
            <person name="Archer D.B."/>
            <person name="Baker S.E."/>
            <person name="Benoit I."/>
            <person name="Brakhage A.A."/>
            <person name="Braus G.H."/>
            <person name="Fischer R."/>
            <person name="Frisvad J.C."/>
            <person name="Goldman G.H."/>
            <person name="Houbraken J."/>
            <person name="Oakley B."/>
            <person name="Pocsi I."/>
            <person name="Scazzocchio C."/>
            <person name="Seiboth B."/>
            <person name="vanKuyk P.A."/>
            <person name="Wortman J."/>
            <person name="Dyer P.S."/>
            <person name="Grigoriev I.V."/>
        </authorList>
    </citation>
    <scope>NUCLEOTIDE SEQUENCE [LARGE SCALE GENOMIC DNA]</scope>
    <source>
        <strain evidence="10">DTO 134E9</strain>
    </source>
</reference>
<evidence type="ECO:0000256" key="7">
    <source>
        <dbReference type="PROSITE-ProRule" id="PRU00042"/>
    </source>
</evidence>
<dbReference type="InterPro" id="IPR013087">
    <property type="entry name" value="Znf_C2H2_type"/>
</dbReference>
<dbReference type="RefSeq" id="XP_040693720.1">
    <property type="nucleotide sequence ID" value="XM_040829943.1"/>
</dbReference>
<name>A0A1L9RYU5_ASPWE</name>
<dbReference type="EMBL" id="KV878209">
    <property type="protein sequence ID" value="OJJ40044.1"/>
    <property type="molecule type" value="Genomic_DNA"/>
</dbReference>
<keyword evidence="2" id="KW-0479">Metal-binding</keyword>
<dbReference type="GO" id="GO:0008270">
    <property type="term" value="F:zinc ion binding"/>
    <property type="evidence" value="ECO:0007669"/>
    <property type="project" value="UniProtKB-KW"/>
</dbReference>
<dbReference type="GO" id="GO:0000785">
    <property type="term" value="C:chromatin"/>
    <property type="evidence" value="ECO:0007669"/>
    <property type="project" value="TreeGrafter"/>
</dbReference>
<dbReference type="GO" id="GO:0005634">
    <property type="term" value="C:nucleus"/>
    <property type="evidence" value="ECO:0007669"/>
    <property type="project" value="UniProtKB-SubCell"/>
</dbReference>
<keyword evidence="6" id="KW-0539">Nucleus</keyword>
<dbReference type="GO" id="GO:0000981">
    <property type="term" value="F:DNA-binding transcription factor activity, RNA polymerase II-specific"/>
    <property type="evidence" value="ECO:0007669"/>
    <property type="project" value="InterPro"/>
</dbReference>
<comment type="subcellular location">
    <subcellularLocation>
        <location evidence="1">Nucleus</location>
    </subcellularLocation>
</comment>
<dbReference type="AlphaFoldDB" id="A0A1L9RYU5"/>
<dbReference type="InterPro" id="IPR007219">
    <property type="entry name" value="XnlR_reg_dom"/>
</dbReference>
<dbReference type="PANTHER" id="PTHR40626">
    <property type="entry name" value="MIP31509P"/>
    <property type="match status" value="1"/>
</dbReference>
<accession>A0A1L9RYU5</accession>
<feature type="domain" description="C2H2-type" evidence="8">
    <location>
        <begin position="85"/>
        <end position="106"/>
    </location>
</feature>
<proteinExistence type="predicted"/>